<accession>A0A0F9JLE6</accession>
<proteinExistence type="predicted"/>
<comment type="caution">
    <text evidence="1">The sequence shown here is derived from an EMBL/GenBank/DDBJ whole genome shotgun (WGS) entry which is preliminary data.</text>
</comment>
<organism evidence="1">
    <name type="scientific">marine sediment metagenome</name>
    <dbReference type="NCBI Taxonomy" id="412755"/>
    <lineage>
        <taxon>unclassified sequences</taxon>
        <taxon>metagenomes</taxon>
        <taxon>ecological metagenomes</taxon>
    </lineage>
</organism>
<protein>
    <submittedName>
        <fullName evidence="1">Uncharacterized protein</fullName>
    </submittedName>
</protein>
<dbReference type="AlphaFoldDB" id="A0A0F9JLE6"/>
<name>A0A0F9JLE6_9ZZZZ</name>
<gene>
    <name evidence="1" type="ORF">LCGC14_1438390</name>
</gene>
<dbReference type="EMBL" id="LAZR01009772">
    <property type="protein sequence ID" value="KKM70669.1"/>
    <property type="molecule type" value="Genomic_DNA"/>
</dbReference>
<reference evidence="1" key="1">
    <citation type="journal article" date="2015" name="Nature">
        <title>Complex archaea that bridge the gap between prokaryotes and eukaryotes.</title>
        <authorList>
            <person name="Spang A."/>
            <person name="Saw J.H."/>
            <person name="Jorgensen S.L."/>
            <person name="Zaremba-Niedzwiedzka K."/>
            <person name="Martijn J."/>
            <person name="Lind A.E."/>
            <person name="van Eijk R."/>
            <person name="Schleper C."/>
            <person name="Guy L."/>
            <person name="Ettema T.J."/>
        </authorList>
    </citation>
    <scope>NUCLEOTIDE SEQUENCE</scope>
</reference>
<sequence length="63" mass="6899">MKVIVDTSVWSLALWRDKQAPPALQLGTDRLNQPPGSLQLRDAIGVFIAVGITDFGFIQDNGF</sequence>
<evidence type="ECO:0000313" key="1">
    <source>
        <dbReference type="EMBL" id="KKM70669.1"/>
    </source>
</evidence>